<evidence type="ECO:0000313" key="3">
    <source>
        <dbReference type="Proteomes" id="UP000429523"/>
    </source>
</evidence>
<accession>A0A6A3EAJ8</accession>
<reference evidence="2 3" key="1">
    <citation type="submission" date="2018-08" db="EMBL/GenBank/DDBJ databases">
        <title>Genomic investigation of the strawberry pathogen Phytophthora fragariae indicates pathogenicity is determined by transcriptional variation in three key races.</title>
        <authorList>
            <person name="Adams T.M."/>
            <person name="Armitage A.D."/>
            <person name="Sobczyk M.K."/>
            <person name="Bates H.J."/>
            <person name="Dunwell J.M."/>
            <person name="Nellist C.F."/>
            <person name="Harrison R.J."/>
        </authorList>
    </citation>
    <scope>NUCLEOTIDE SEQUENCE [LARGE SCALE GENOMIC DNA]</scope>
    <source>
        <strain evidence="2 3">NOV-9</strain>
    </source>
</reference>
<protein>
    <submittedName>
        <fullName evidence="2">Uncharacterized protein</fullName>
    </submittedName>
</protein>
<evidence type="ECO:0000313" key="2">
    <source>
        <dbReference type="EMBL" id="KAE8928090.1"/>
    </source>
</evidence>
<dbReference type="AlphaFoldDB" id="A0A6A3EAJ8"/>
<comment type="caution">
    <text evidence="2">The sequence shown here is derived from an EMBL/GenBank/DDBJ whole genome shotgun (WGS) entry which is preliminary data.</text>
</comment>
<gene>
    <name evidence="2" type="ORF">PF009_g21756</name>
</gene>
<sequence length="171" mass="19176">MQPMEDGRRELDTASMALRGNRRPSTPLFHPGRPPRRCTEMPINVKPERGRGLHHQHEEPVAVISVSARLPKGHLKTGLWVEDNSDMPVPLKVVATISRLSPLGGSRVQREHLVEVLPADRRQGADNGKFDGRWSRELIHGTITRDTSEALGITKRSRPSNENCATDRSWC</sequence>
<feature type="region of interest" description="Disordered" evidence="1">
    <location>
        <begin position="14"/>
        <end position="40"/>
    </location>
</feature>
<dbReference type="EMBL" id="QXGF01001741">
    <property type="protein sequence ID" value="KAE8928090.1"/>
    <property type="molecule type" value="Genomic_DNA"/>
</dbReference>
<evidence type="ECO:0000256" key="1">
    <source>
        <dbReference type="SAM" id="MobiDB-lite"/>
    </source>
</evidence>
<proteinExistence type="predicted"/>
<name>A0A6A3EAJ8_9STRA</name>
<organism evidence="2 3">
    <name type="scientific">Phytophthora fragariae</name>
    <dbReference type="NCBI Taxonomy" id="53985"/>
    <lineage>
        <taxon>Eukaryota</taxon>
        <taxon>Sar</taxon>
        <taxon>Stramenopiles</taxon>
        <taxon>Oomycota</taxon>
        <taxon>Peronosporomycetes</taxon>
        <taxon>Peronosporales</taxon>
        <taxon>Peronosporaceae</taxon>
        <taxon>Phytophthora</taxon>
    </lineage>
</organism>
<dbReference type="Proteomes" id="UP000429523">
    <property type="component" value="Unassembled WGS sequence"/>
</dbReference>